<dbReference type="Gene3D" id="3.40.50.300">
    <property type="entry name" value="P-loop containing nucleotide triphosphate hydrolases"/>
    <property type="match status" value="1"/>
</dbReference>
<proteinExistence type="inferred from homology"/>
<dbReference type="CDD" id="cd19494">
    <property type="entry name" value="Elp4"/>
    <property type="match status" value="1"/>
</dbReference>
<evidence type="ECO:0000256" key="9">
    <source>
        <dbReference type="SAM" id="MobiDB-lite"/>
    </source>
</evidence>
<dbReference type="GO" id="GO:0005737">
    <property type="term" value="C:cytoplasm"/>
    <property type="evidence" value="ECO:0007669"/>
    <property type="project" value="UniProtKB-SubCell"/>
</dbReference>
<dbReference type="InterPro" id="IPR027417">
    <property type="entry name" value="P-loop_NTPase"/>
</dbReference>
<keyword evidence="11" id="KW-1185">Reference proteome</keyword>
<evidence type="ECO:0000313" key="11">
    <source>
        <dbReference type="Proteomes" id="UP000053789"/>
    </source>
</evidence>
<dbReference type="InterPro" id="IPR008728">
    <property type="entry name" value="Elongator_complex_protein_4"/>
</dbReference>
<keyword evidence="8" id="KW-0539">Nucleus</keyword>
<evidence type="ECO:0000256" key="2">
    <source>
        <dbReference type="ARBA" id="ARBA00004496"/>
    </source>
</evidence>
<sequence length="390" mass="42143">MSFRKRNVGLSGSARSEGPAQTNRKDRIQLPGVRPSPVDGRTTTSTGTASLDALLAGHSGLVLGSTILIEESGATDYAGTLLRFYAAEGLLQGHHVHVVALPEQWGRELPGVFGEGEKKETTLAETERMKIAWRYESLGQFGAGATTARERPHPTVGQPGPDGGAAQGPPIAFCHTFDLTKRLVHPAGSQMDFIQLDMNPTHSPFASILDRLHASVAKSTPDTVHRLVIPSLLSPALYPPWSSQPQNTLQFLHGLRALFAAYSNRLTAFMSLPLSLYPRSSGLVRWIELLNDGVLELSPFPHSAEGDTIPSRGPSGSVEEPPQGLLQVHRLPMLHDRGSGVGTSETDWTFTLSRRKFTIKPFNLPPVEGDTAAQQAAGQEQKGKKADMEF</sequence>
<dbReference type="Proteomes" id="UP000053789">
    <property type="component" value="Unassembled WGS sequence"/>
</dbReference>
<organism evidence="10 11">
    <name type="scientific">Cladophialophora bantiana (strain ATCC 10958 / CBS 173.52 / CDC B-1940 / NIH 8579)</name>
    <name type="common">Xylohypha bantiana</name>
    <dbReference type="NCBI Taxonomy" id="1442370"/>
    <lineage>
        <taxon>Eukaryota</taxon>
        <taxon>Fungi</taxon>
        <taxon>Dikarya</taxon>
        <taxon>Ascomycota</taxon>
        <taxon>Pezizomycotina</taxon>
        <taxon>Eurotiomycetes</taxon>
        <taxon>Chaetothyriomycetidae</taxon>
        <taxon>Chaetothyriales</taxon>
        <taxon>Herpotrichiellaceae</taxon>
        <taxon>Cladophialophora</taxon>
    </lineage>
</organism>
<evidence type="ECO:0000256" key="3">
    <source>
        <dbReference type="ARBA" id="ARBA00005043"/>
    </source>
</evidence>
<evidence type="ECO:0000256" key="8">
    <source>
        <dbReference type="ARBA" id="ARBA00023242"/>
    </source>
</evidence>
<dbReference type="GO" id="GO:0033588">
    <property type="term" value="C:elongator holoenzyme complex"/>
    <property type="evidence" value="ECO:0007669"/>
    <property type="project" value="InterPro"/>
</dbReference>
<dbReference type="UniPathway" id="UPA00988"/>
<dbReference type="PANTHER" id="PTHR12896:SF1">
    <property type="entry name" value="ELONGATOR COMPLEX PROTEIN 4"/>
    <property type="match status" value="1"/>
</dbReference>
<protein>
    <recommendedName>
        <fullName evidence="5">Elongator complex protein 4</fullName>
    </recommendedName>
</protein>
<feature type="compositionally biased region" description="Basic and acidic residues" evidence="9">
    <location>
        <begin position="381"/>
        <end position="390"/>
    </location>
</feature>
<keyword evidence="7" id="KW-0819">tRNA processing</keyword>
<dbReference type="EMBL" id="KN846992">
    <property type="protein sequence ID" value="KIW90762.1"/>
    <property type="molecule type" value="Genomic_DNA"/>
</dbReference>
<dbReference type="VEuPathDB" id="FungiDB:Z519_08545"/>
<feature type="region of interest" description="Disordered" evidence="9">
    <location>
        <begin position="1"/>
        <end position="45"/>
    </location>
</feature>
<evidence type="ECO:0000256" key="1">
    <source>
        <dbReference type="ARBA" id="ARBA00004123"/>
    </source>
</evidence>
<accession>A0A0D2FW49</accession>
<dbReference type="HOGENOM" id="CLU_040685_0_0_1"/>
<comment type="pathway">
    <text evidence="3">tRNA modification; 5-methoxycarbonylmethyl-2-thiouridine-tRNA biosynthesis.</text>
</comment>
<evidence type="ECO:0000313" key="10">
    <source>
        <dbReference type="EMBL" id="KIW90762.1"/>
    </source>
</evidence>
<dbReference type="GO" id="GO:0008023">
    <property type="term" value="C:transcription elongation factor complex"/>
    <property type="evidence" value="ECO:0007669"/>
    <property type="project" value="TreeGrafter"/>
</dbReference>
<keyword evidence="6" id="KW-0963">Cytoplasm</keyword>
<evidence type="ECO:0000256" key="4">
    <source>
        <dbReference type="ARBA" id="ARBA00007573"/>
    </source>
</evidence>
<comment type="similarity">
    <text evidence="4">Belongs to the ELP4 family.</text>
</comment>
<name>A0A0D2FW49_CLAB1</name>
<dbReference type="OrthoDB" id="289162at2759"/>
<dbReference type="Pfam" id="PF05625">
    <property type="entry name" value="PAXNEB"/>
    <property type="match status" value="1"/>
</dbReference>
<dbReference type="PANTHER" id="PTHR12896">
    <property type="entry name" value="PAX6 NEIGHBOR PROTEIN PAXNEB"/>
    <property type="match status" value="1"/>
</dbReference>
<dbReference type="GO" id="GO:0002098">
    <property type="term" value="P:tRNA wobble uridine modification"/>
    <property type="evidence" value="ECO:0007669"/>
    <property type="project" value="InterPro"/>
</dbReference>
<feature type="region of interest" description="Disordered" evidence="9">
    <location>
        <begin position="363"/>
        <end position="390"/>
    </location>
</feature>
<dbReference type="AlphaFoldDB" id="A0A0D2FW49"/>
<comment type="subcellular location">
    <subcellularLocation>
        <location evidence="2">Cytoplasm</location>
    </subcellularLocation>
    <subcellularLocation>
        <location evidence="1">Nucleus</location>
    </subcellularLocation>
</comment>
<evidence type="ECO:0000256" key="5">
    <source>
        <dbReference type="ARBA" id="ARBA00020265"/>
    </source>
</evidence>
<dbReference type="GeneID" id="27701473"/>
<dbReference type="RefSeq" id="XP_016617431.1">
    <property type="nucleotide sequence ID" value="XM_016766273.1"/>
</dbReference>
<gene>
    <name evidence="10" type="ORF">Z519_08545</name>
</gene>
<evidence type="ECO:0000256" key="7">
    <source>
        <dbReference type="ARBA" id="ARBA00022694"/>
    </source>
</evidence>
<evidence type="ECO:0000256" key="6">
    <source>
        <dbReference type="ARBA" id="ARBA00022490"/>
    </source>
</evidence>
<reference evidence="10" key="1">
    <citation type="submission" date="2015-01" db="EMBL/GenBank/DDBJ databases">
        <title>The Genome Sequence of Cladophialophora bantiana CBS 173.52.</title>
        <authorList>
            <consortium name="The Broad Institute Genomics Platform"/>
            <person name="Cuomo C."/>
            <person name="de Hoog S."/>
            <person name="Gorbushina A."/>
            <person name="Stielow B."/>
            <person name="Teixiera M."/>
            <person name="Abouelleil A."/>
            <person name="Chapman S.B."/>
            <person name="Priest M."/>
            <person name="Young S.K."/>
            <person name="Wortman J."/>
            <person name="Nusbaum C."/>
            <person name="Birren B."/>
        </authorList>
    </citation>
    <scope>NUCLEOTIDE SEQUENCE [LARGE SCALE GENOMIC DNA]</scope>
    <source>
        <strain evidence="10">CBS 173.52</strain>
    </source>
</reference>